<evidence type="ECO:0000256" key="6">
    <source>
        <dbReference type="ARBA" id="ARBA00022989"/>
    </source>
</evidence>
<feature type="transmembrane region" description="Helical" evidence="9">
    <location>
        <begin position="99"/>
        <end position="119"/>
    </location>
</feature>
<dbReference type="CDD" id="cd06582">
    <property type="entry name" value="TM_PBP1_LivH_like"/>
    <property type="match status" value="1"/>
</dbReference>
<dbReference type="InterPro" id="IPR052157">
    <property type="entry name" value="BCAA_transport_permease"/>
</dbReference>
<feature type="transmembrane region" description="Helical" evidence="9">
    <location>
        <begin position="139"/>
        <end position="163"/>
    </location>
</feature>
<feature type="transmembrane region" description="Helical" evidence="9">
    <location>
        <begin position="194"/>
        <end position="214"/>
    </location>
</feature>
<sequence length="298" mass="30467">MEAALFGLMQAVLFGLLVGGVYALAGSGLTLIFGVMRIVNLAHGALLIAGAFLTYSICTATGLDPFATIPVVGVVLFGLGRLIHKLVVQRAERGGEGTIILSTLALAMILEGITILIWGHEPHTVATSYARASIRLGDLVFPTAQVYGSACALALLAALYVVLNHTWLGIAVRAATANPQGAELVGIRVERVNVAAFAFGVALTGAAGSILAVLSPFTPDSGDQWIGLGLAIVVLGGMGSLGGALIGALVLGVAETLTATYGSPAWATAMPFAVIVLTLLLRPQGIFGVRVREDVVSA</sequence>
<protein>
    <submittedName>
        <fullName evidence="10">Branched-chain amino acid ABC transporter permease</fullName>
    </submittedName>
</protein>
<dbReference type="PANTHER" id="PTHR11795:SF445">
    <property type="entry name" value="AMINO ACID ABC TRANSPORTER PERMEASE PROTEIN"/>
    <property type="match status" value="1"/>
</dbReference>
<feature type="transmembrane region" description="Helical" evidence="9">
    <location>
        <begin position="45"/>
        <end position="63"/>
    </location>
</feature>
<dbReference type="PANTHER" id="PTHR11795">
    <property type="entry name" value="BRANCHED-CHAIN AMINO ACID TRANSPORT SYSTEM PERMEASE PROTEIN LIVH"/>
    <property type="match status" value="1"/>
</dbReference>
<name>A0ABW1CFU1_9ACTN</name>
<evidence type="ECO:0000256" key="8">
    <source>
        <dbReference type="ARBA" id="ARBA00037998"/>
    </source>
</evidence>
<reference evidence="11" key="1">
    <citation type="journal article" date="2019" name="Int. J. Syst. Evol. Microbiol.">
        <title>The Global Catalogue of Microorganisms (GCM) 10K type strain sequencing project: providing services to taxonomists for standard genome sequencing and annotation.</title>
        <authorList>
            <consortium name="The Broad Institute Genomics Platform"/>
            <consortium name="The Broad Institute Genome Sequencing Center for Infectious Disease"/>
            <person name="Wu L."/>
            <person name="Ma J."/>
        </authorList>
    </citation>
    <scope>NUCLEOTIDE SEQUENCE [LARGE SCALE GENOMIC DNA]</scope>
    <source>
        <strain evidence="11">CCUG 53903</strain>
    </source>
</reference>
<evidence type="ECO:0000256" key="5">
    <source>
        <dbReference type="ARBA" id="ARBA00022970"/>
    </source>
</evidence>
<keyword evidence="4 9" id="KW-0812">Transmembrane</keyword>
<evidence type="ECO:0000256" key="2">
    <source>
        <dbReference type="ARBA" id="ARBA00022448"/>
    </source>
</evidence>
<feature type="transmembrane region" description="Helical" evidence="9">
    <location>
        <begin position="12"/>
        <end position="33"/>
    </location>
</feature>
<feature type="transmembrane region" description="Helical" evidence="9">
    <location>
        <begin position="69"/>
        <end position="87"/>
    </location>
</feature>
<feature type="transmembrane region" description="Helical" evidence="9">
    <location>
        <begin position="263"/>
        <end position="281"/>
    </location>
</feature>
<keyword evidence="2" id="KW-0813">Transport</keyword>
<evidence type="ECO:0000313" key="10">
    <source>
        <dbReference type="EMBL" id="MFC5824600.1"/>
    </source>
</evidence>
<dbReference type="Proteomes" id="UP001596058">
    <property type="component" value="Unassembled WGS sequence"/>
</dbReference>
<feature type="transmembrane region" description="Helical" evidence="9">
    <location>
        <begin position="226"/>
        <end position="251"/>
    </location>
</feature>
<comment type="subcellular location">
    <subcellularLocation>
        <location evidence="1">Cell membrane</location>
        <topology evidence="1">Multi-pass membrane protein</topology>
    </subcellularLocation>
</comment>
<keyword evidence="6 9" id="KW-1133">Transmembrane helix</keyword>
<keyword evidence="7 9" id="KW-0472">Membrane</keyword>
<comment type="similarity">
    <text evidence="8">Belongs to the binding-protein-dependent transport system permease family. LivHM subfamily.</text>
</comment>
<keyword evidence="3" id="KW-1003">Cell membrane</keyword>
<dbReference type="InterPro" id="IPR001851">
    <property type="entry name" value="ABC_transp_permease"/>
</dbReference>
<evidence type="ECO:0000256" key="7">
    <source>
        <dbReference type="ARBA" id="ARBA00023136"/>
    </source>
</evidence>
<proteinExistence type="inferred from homology"/>
<dbReference type="RefSeq" id="WP_379514129.1">
    <property type="nucleotide sequence ID" value="NZ_JBHSPA010000016.1"/>
</dbReference>
<evidence type="ECO:0000256" key="4">
    <source>
        <dbReference type="ARBA" id="ARBA00022692"/>
    </source>
</evidence>
<accession>A0ABW1CFU1</accession>
<dbReference type="EMBL" id="JBHSPA010000016">
    <property type="protein sequence ID" value="MFC5824600.1"/>
    <property type="molecule type" value="Genomic_DNA"/>
</dbReference>
<evidence type="ECO:0000256" key="3">
    <source>
        <dbReference type="ARBA" id="ARBA00022475"/>
    </source>
</evidence>
<gene>
    <name evidence="10" type="ORF">ACFPZ3_12145</name>
</gene>
<evidence type="ECO:0000256" key="9">
    <source>
        <dbReference type="SAM" id="Phobius"/>
    </source>
</evidence>
<keyword evidence="5" id="KW-0029">Amino-acid transport</keyword>
<evidence type="ECO:0000313" key="11">
    <source>
        <dbReference type="Proteomes" id="UP001596058"/>
    </source>
</evidence>
<evidence type="ECO:0000256" key="1">
    <source>
        <dbReference type="ARBA" id="ARBA00004651"/>
    </source>
</evidence>
<dbReference type="Pfam" id="PF02653">
    <property type="entry name" value="BPD_transp_2"/>
    <property type="match status" value="1"/>
</dbReference>
<keyword evidence="11" id="KW-1185">Reference proteome</keyword>
<comment type="caution">
    <text evidence="10">The sequence shown here is derived from an EMBL/GenBank/DDBJ whole genome shotgun (WGS) entry which is preliminary data.</text>
</comment>
<organism evidence="10 11">
    <name type="scientific">Nonomuraea insulae</name>
    <dbReference type="NCBI Taxonomy" id="1616787"/>
    <lineage>
        <taxon>Bacteria</taxon>
        <taxon>Bacillati</taxon>
        <taxon>Actinomycetota</taxon>
        <taxon>Actinomycetes</taxon>
        <taxon>Streptosporangiales</taxon>
        <taxon>Streptosporangiaceae</taxon>
        <taxon>Nonomuraea</taxon>
    </lineage>
</organism>